<accession>A0A139AQQ4</accession>
<sequence length="119" mass="13012">MPLTPTRFSSHPQAEGTTRAFVPPPAPKRGTCRCKSCGNERPVLASDHLARPPHYFVDASHDIALPSPSSLSAKLLALTLFDTLDETDDDCTLFTKSPRQSHHPSDVPTPFELPSPRKP</sequence>
<evidence type="ECO:0000313" key="3">
    <source>
        <dbReference type="Proteomes" id="UP000070544"/>
    </source>
</evidence>
<organism evidence="2 3">
    <name type="scientific">Gonapodya prolifera (strain JEL478)</name>
    <name type="common">Monoblepharis prolifera</name>
    <dbReference type="NCBI Taxonomy" id="1344416"/>
    <lineage>
        <taxon>Eukaryota</taxon>
        <taxon>Fungi</taxon>
        <taxon>Fungi incertae sedis</taxon>
        <taxon>Chytridiomycota</taxon>
        <taxon>Chytridiomycota incertae sedis</taxon>
        <taxon>Monoblepharidomycetes</taxon>
        <taxon>Monoblepharidales</taxon>
        <taxon>Gonapodyaceae</taxon>
        <taxon>Gonapodya</taxon>
    </lineage>
</organism>
<proteinExistence type="predicted"/>
<dbReference type="AlphaFoldDB" id="A0A139AQQ4"/>
<protein>
    <submittedName>
        <fullName evidence="2">Uncharacterized protein</fullName>
    </submittedName>
</protein>
<feature type="region of interest" description="Disordered" evidence="1">
    <location>
        <begin position="92"/>
        <end position="119"/>
    </location>
</feature>
<feature type="compositionally biased region" description="Polar residues" evidence="1">
    <location>
        <begin position="1"/>
        <end position="16"/>
    </location>
</feature>
<name>A0A139AQQ4_GONPJ</name>
<reference evidence="2 3" key="1">
    <citation type="journal article" date="2015" name="Genome Biol. Evol.">
        <title>Phylogenomic analyses indicate that early fungi evolved digesting cell walls of algal ancestors of land plants.</title>
        <authorList>
            <person name="Chang Y."/>
            <person name="Wang S."/>
            <person name="Sekimoto S."/>
            <person name="Aerts A.L."/>
            <person name="Choi C."/>
            <person name="Clum A."/>
            <person name="LaButti K.M."/>
            <person name="Lindquist E.A."/>
            <person name="Yee Ngan C."/>
            <person name="Ohm R.A."/>
            <person name="Salamov A.A."/>
            <person name="Grigoriev I.V."/>
            <person name="Spatafora J.W."/>
            <person name="Berbee M.L."/>
        </authorList>
    </citation>
    <scope>NUCLEOTIDE SEQUENCE [LARGE SCALE GENOMIC DNA]</scope>
    <source>
        <strain evidence="2 3">JEL478</strain>
    </source>
</reference>
<evidence type="ECO:0000256" key="1">
    <source>
        <dbReference type="SAM" id="MobiDB-lite"/>
    </source>
</evidence>
<dbReference type="EMBL" id="KQ965740">
    <property type="protein sequence ID" value="KXS18984.1"/>
    <property type="molecule type" value="Genomic_DNA"/>
</dbReference>
<dbReference type="Proteomes" id="UP000070544">
    <property type="component" value="Unassembled WGS sequence"/>
</dbReference>
<keyword evidence="3" id="KW-1185">Reference proteome</keyword>
<evidence type="ECO:0000313" key="2">
    <source>
        <dbReference type="EMBL" id="KXS18984.1"/>
    </source>
</evidence>
<feature type="region of interest" description="Disordered" evidence="1">
    <location>
        <begin position="1"/>
        <end position="37"/>
    </location>
</feature>
<gene>
    <name evidence="2" type="ORF">M427DRAFT_180776</name>
</gene>